<feature type="transmembrane region" description="Helical" evidence="1">
    <location>
        <begin position="32"/>
        <end position="52"/>
    </location>
</feature>
<protein>
    <recommendedName>
        <fullName evidence="3">Transmembrane protein</fullName>
    </recommendedName>
</protein>
<accession>A0A6G1WKK2</accession>
<organism evidence="2">
    <name type="scientific">Sinorhizobium medicae</name>
    <dbReference type="NCBI Taxonomy" id="110321"/>
    <lineage>
        <taxon>Bacteria</taxon>
        <taxon>Pseudomonadati</taxon>
        <taxon>Pseudomonadota</taxon>
        <taxon>Alphaproteobacteria</taxon>
        <taxon>Hyphomicrobiales</taxon>
        <taxon>Rhizobiaceae</taxon>
        <taxon>Sinorhizobium/Ensifer group</taxon>
        <taxon>Sinorhizobium</taxon>
    </lineage>
</organism>
<gene>
    <name evidence="2" type="ORF">GHJ91_13780</name>
</gene>
<keyword evidence="1" id="KW-0472">Membrane</keyword>
<name>A0A6G1WKK2_9HYPH</name>
<evidence type="ECO:0008006" key="3">
    <source>
        <dbReference type="Google" id="ProtNLM"/>
    </source>
</evidence>
<keyword evidence="1" id="KW-1133">Transmembrane helix</keyword>
<reference evidence="2" key="1">
    <citation type="journal article" date="2013" name="Genome Biol.">
        <title>Comparative genomics of the core and accessory genomes of 48 Sinorhizobium strains comprising five genospecies.</title>
        <authorList>
            <person name="Sugawara M."/>
            <person name="Epstein B."/>
            <person name="Badgley B.D."/>
            <person name="Unno T."/>
            <person name="Xu L."/>
            <person name="Reese J."/>
            <person name="Gyaneshwar P."/>
            <person name="Denny R."/>
            <person name="Mudge J."/>
            <person name="Bharti A.K."/>
            <person name="Farmer A.D."/>
            <person name="May G.D."/>
            <person name="Woodward J.E."/>
            <person name="Medigue C."/>
            <person name="Vallenet D."/>
            <person name="Lajus A."/>
            <person name="Rouy Z."/>
            <person name="Martinez-Vaz B."/>
            <person name="Tiffin P."/>
            <person name="Young N.D."/>
            <person name="Sadowsky M.J."/>
        </authorList>
    </citation>
    <scope>NUCLEOTIDE SEQUENCE</scope>
    <source>
        <strain evidence="2">M1</strain>
    </source>
</reference>
<evidence type="ECO:0000256" key="1">
    <source>
        <dbReference type="SAM" id="Phobius"/>
    </source>
</evidence>
<dbReference type="AlphaFoldDB" id="A0A6G1WKK2"/>
<sequence>MPGLGISIDYKQEVAMRNLIPARFYTYDFTRLVAMIAFTVAIAVIVYSVLFGRIL</sequence>
<proteinExistence type="predicted"/>
<evidence type="ECO:0000313" key="2">
    <source>
        <dbReference type="EMBL" id="MQW70193.1"/>
    </source>
</evidence>
<dbReference type="EMBL" id="WISB01000089">
    <property type="protein sequence ID" value="MQW70193.1"/>
    <property type="molecule type" value="Genomic_DNA"/>
</dbReference>
<keyword evidence="1" id="KW-0812">Transmembrane</keyword>
<comment type="caution">
    <text evidence="2">The sequence shown here is derived from an EMBL/GenBank/DDBJ whole genome shotgun (WGS) entry which is preliminary data.</text>
</comment>